<keyword evidence="1" id="KW-0812">Transmembrane</keyword>
<dbReference type="KEGG" id="dmm:dnm_063080"/>
<name>A0A975BRE6_9BACT</name>
<feature type="transmembrane region" description="Helical" evidence="1">
    <location>
        <begin position="20"/>
        <end position="38"/>
    </location>
</feature>
<dbReference type="AlphaFoldDB" id="A0A975BRE6"/>
<organism evidence="2 3">
    <name type="scientific">Desulfonema magnum</name>
    <dbReference type="NCBI Taxonomy" id="45655"/>
    <lineage>
        <taxon>Bacteria</taxon>
        <taxon>Pseudomonadati</taxon>
        <taxon>Thermodesulfobacteriota</taxon>
        <taxon>Desulfobacteria</taxon>
        <taxon>Desulfobacterales</taxon>
        <taxon>Desulfococcaceae</taxon>
        <taxon>Desulfonema</taxon>
    </lineage>
</organism>
<keyword evidence="1" id="KW-1133">Transmembrane helix</keyword>
<keyword evidence="3" id="KW-1185">Reference proteome</keyword>
<proteinExistence type="predicted"/>
<reference evidence="2" key="1">
    <citation type="journal article" date="2021" name="Microb. Physiol.">
        <title>Proteogenomic Insights into the Physiology of Marine, Sulfate-Reducing, Filamentous Desulfonema limicola and Desulfonema magnum.</title>
        <authorList>
            <person name="Schnaars V."/>
            <person name="Wohlbrand L."/>
            <person name="Scheve S."/>
            <person name="Hinrichs C."/>
            <person name="Reinhardt R."/>
            <person name="Rabus R."/>
        </authorList>
    </citation>
    <scope>NUCLEOTIDE SEQUENCE</scope>
    <source>
        <strain evidence="2">4be13</strain>
    </source>
</reference>
<dbReference type="RefSeq" id="WP_207678532.1">
    <property type="nucleotide sequence ID" value="NZ_CP061800.1"/>
</dbReference>
<keyword evidence="1" id="KW-0472">Membrane</keyword>
<evidence type="ECO:0000313" key="3">
    <source>
        <dbReference type="Proteomes" id="UP000663722"/>
    </source>
</evidence>
<dbReference type="Proteomes" id="UP000663722">
    <property type="component" value="Chromosome"/>
</dbReference>
<evidence type="ECO:0000256" key="1">
    <source>
        <dbReference type="SAM" id="Phobius"/>
    </source>
</evidence>
<feature type="transmembrane region" description="Helical" evidence="1">
    <location>
        <begin position="50"/>
        <end position="71"/>
    </location>
</feature>
<protein>
    <submittedName>
        <fullName evidence="2">Uncharacterized protein</fullName>
    </submittedName>
</protein>
<sequence length="78" mass="9144">MEKQKKINARLVRWEQKKRMWYYIYLLIGVGICFLIHFTKPYGLDPGKSIFLGAFLGLGIPLLTIFVLSYIHQKILSL</sequence>
<evidence type="ECO:0000313" key="2">
    <source>
        <dbReference type="EMBL" id="QTA90246.1"/>
    </source>
</evidence>
<gene>
    <name evidence="2" type="ORF">dnm_063080</name>
</gene>
<accession>A0A975BRE6</accession>
<dbReference type="EMBL" id="CP061800">
    <property type="protein sequence ID" value="QTA90246.1"/>
    <property type="molecule type" value="Genomic_DNA"/>
</dbReference>